<keyword evidence="2" id="KW-0539">Nucleus</keyword>
<protein>
    <recommendedName>
        <fullName evidence="4">Transcription factor CBF/NF-Y/archaeal histone domain-containing protein</fullName>
    </recommendedName>
</protein>
<dbReference type="InterPro" id="IPR050568">
    <property type="entry name" value="Transcr_DNA_Rep_Reg"/>
</dbReference>
<feature type="domain" description="Transcription factor CBF/NF-Y/archaeal histone" evidence="4">
    <location>
        <begin position="32"/>
        <end position="95"/>
    </location>
</feature>
<evidence type="ECO:0000259" key="4">
    <source>
        <dbReference type="Pfam" id="PF00808"/>
    </source>
</evidence>
<dbReference type="GeneTree" id="ENSGT00940000160888"/>
<dbReference type="AlphaFoldDB" id="H2ZN87"/>
<dbReference type="Proteomes" id="UP000007875">
    <property type="component" value="Unassembled WGS sequence"/>
</dbReference>
<dbReference type="Pfam" id="PF00808">
    <property type="entry name" value="CBFD_NFYB_HMF"/>
    <property type="match status" value="1"/>
</dbReference>
<organism evidence="5 6">
    <name type="scientific">Ciona savignyi</name>
    <name type="common">Pacific transparent sea squirt</name>
    <dbReference type="NCBI Taxonomy" id="51511"/>
    <lineage>
        <taxon>Eukaryota</taxon>
        <taxon>Metazoa</taxon>
        <taxon>Chordata</taxon>
        <taxon>Tunicata</taxon>
        <taxon>Ascidiacea</taxon>
        <taxon>Phlebobranchia</taxon>
        <taxon>Cionidae</taxon>
        <taxon>Ciona</taxon>
    </lineage>
</organism>
<accession>H2ZN87</accession>
<evidence type="ECO:0000256" key="2">
    <source>
        <dbReference type="ARBA" id="ARBA00023242"/>
    </source>
</evidence>
<dbReference type="STRING" id="51511.ENSCSAVP00000019053"/>
<comment type="subcellular location">
    <subcellularLocation>
        <location evidence="1">Nucleus</location>
    </subcellularLocation>
</comment>
<dbReference type="GO" id="GO:0006261">
    <property type="term" value="P:DNA-templated DNA replication"/>
    <property type="evidence" value="ECO:0007669"/>
    <property type="project" value="TreeGrafter"/>
</dbReference>
<dbReference type="PANTHER" id="PTHR10252">
    <property type="entry name" value="HISTONE-LIKE TRANSCRIPTION FACTOR CCAAT-RELATED"/>
    <property type="match status" value="1"/>
</dbReference>
<dbReference type="InParanoid" id="H2ZN87"/>
<name>H2ZN87_CIOSA</name>
<dbReference type="Gene3D" id="1.10.20.10">
    <property type="entry name" value="Histone, subunit A"/>
    <property type="match status" value="1"/>
</dbReference>
<evidence type="ECO:0000313" key="6">
    <source>
        <dbReference type="Proteomes" id="UP000007875"/>
    </source>
</evidence>
<dbReference type="GO" id="GO:0046982">
    <property type="term" value="F:protein heterodimerization activity"/>
    <property type="evidence" value="ECO:0007669"/>
    <property type="project" value="InterPro"/>
</dbReference>
<reference evidence="5" key="2">
    <citation type="submission" date="2025-08" db="UniProtKB">
        <authorList>
            <consortium name="Ensembl"/>
        </authorList>
    </citation>
    <scope>IDENTIFICATION</scope>
</reference>
<dbReference type="InterPro" id="IPR003958">
    <property type="entry name" value="CBFA_NFYB_domain"/>
</dbReference>
<proteinExistence type="predicted"/>
<sequence>MSEVITESGSPEQLKPDTAALDNETEKSERATKLPLARIRTLIKADPHVTIASQESVFLIAKSTELFIDSLAKNMYKITQQQKRKTMYKKDLETVIEILDEFAFLEGTTD</sequence>
<dbReference type="HOGENOM" id="CLU_045277_8_0_1"/>
<dbReference type="SUPFAM" id="SSF47113">
    <property type="entry name" value="Histone-fold"/>
    <property type="match status" value="1"/>
</dbReference>
<reference evidence="6" key="1">
    <citation type="submission" date="2003-08" db="EMBL/GenBank/DDBJ databases">
        <authorList>
            <person name="Birren B."/>
            <person name="Nusbaum C."/>
            <person name="Abebe A."/>
            <person name="Abouelleil A."/>
            <person name="Adekoya E."/>
            <person name="Ait-zahra M."/>
            <person name="Allen N."/>
            <person name="Allen T."/>
            <person name="An P."/>
            <person name="Anderson M."/>
            <person name="Anderson S."/>
            <person name="Arachchi H."/>
            <person name="Armbruster J."/>
            <person name="Bachantsang P."/>
            <person name="Baldwin J."/>
            <person name="Barry A."/>
            <person name="Bayul T."/>
            <person name="Blitshsteyn B."/>
            <person name="Bloom T."/>
            <person name="Blye J."/>
            <person name="Boguslavskiy L."/>
            <person name="Borowsky M."/>
            <person name="Boukhgalter B."/>
            <person name="Brunache A."/>
            <person name="Butler J."/>
            <person name="Calixte N."/>
            <person name="Calvo S."/>
            <person name="Camarata J."/>
            <person name="Campo K."/>
            <person name="Chang J."/>
            <person name="Cheshatsang Y."/>
            <person name="Citroen M."/>
            <person name="Collymore A."/>
            <person name="Considine T."/>
            <person name="Cook A."/>
            <person name="Cooke P."/>
            <person name="Corum B."/>
            <person name="Cuomo C."/>
            <person name="David R."/>
            <person name="Dawoe T."/>
            <person name="Degray S."/>
            <person name="Dodge S."/>
            <person name="Dooley K."/>
            <person name="Dorje P."/>
            <person name="Dorjee K."/>
            <person name="Dorris L."/>
            <person name="Duffey N."/>
            <person name="Dupes A."/>
            <person name="Elkins T."/>
            <person name="Engels R."/>
            <person name="Erickson J."/>
            <person name="Farina A."/>
            <person name="Faro S."/>
            <person name="Ferreira P."/>
            <person name="Fischer H."/>
            <person name="Fitzgerald M."/>
            <person name="Foley K."/>
            <person name="Gage D."/>
            <person name="Galagan J."/>
            <person name="Gearin G."/>
            <person name="Gnerre S."/>
            <person name="Gnirke A."/>
            <person name="Goyette A."/>
            <person name="Graham J."/>
            <person name="Grandbois E."/>
            <person name="Gyaltsen K."/>
            <person name="Hafez N."/>
            <person name="Hagopian D."/>
            <person name="Hagos B."/>
            <person name="Hall J."/>
            <person name="Hatcher B."/>
            <person name="Heller A."/>
            <person name="Higgins H."/>
            <person name="Honan T."/>
            <person name="Horn A."/>
            <person name="Houde N."/>
            <person name="Hughes L."/>
            <person name="Hulme W."/>
            <person name="Husby E."/>
            <person name="Iliev I."/>
            <person name="Jaffe D."/>
            <person name="Jones C."/>
            <person name="Kamal M."/>
            <person name="Kamat A."/>
            <person name="Kamvysselis M."/>
            <person name="Karlsson E."/>
            <person name="Kells C."/>
            <person name="Kieu A."/>
            <person name="Kisner P."/>
            <person name="Kodira C."/>
            <person name="Kulbokas E."/>
            <person name="Labutti K."/>
            <person name="Lama D."/>
            <person name="Landers T."/>
            <person name="Leger J."/>
            <person name="Levine S."/>
            <person name="Lewis D."/>
            <person name="Lewis T."/>
            <person name="Lindblad-toh K."/>
            <person name="Liu X."/>
            <person name="Lokyitsang T."/>
            <person name="Lokyitsang Y."/>
            <person name="Lucien O."/>
            <person name="Lui A."/>
            <person name="Ma L.J."/>
            <person name="Mabbitt R."/>
            <person name="Macdonald J."/>
            <person name="Maclean C."/>
            <person name="Major J."/>
            <person name="Manning J."/>
            <person name="Marabella R."/>
            <person name="Maru K."/>
            <person name="Matthews C."/>
            <person name="Mauceli E."/>
            <person name="Mccarthy M."/>
            <person name="Mcdonough S."/>
            <person name="Mcghee T."/>
            <person name="Meldrim J."/>
            <person name="Meneus L."/>
            <person name="Mesirov J."/>
            <person name="Mihalev A."/>
            <person name="Mihova T."/>
            <person name="Mikkelsen T."/>
            <person name="Mlenga V."/>
            <person name="Moru K."/>
            <person name="Mozes J."/>
            <person name="Mulrain L."/>
            <person name="Munson G."/>
            <person name="Naylor J."/>
            <person name="Newes C."/>
            <person name="Nguyen C."/>
            <person name="Nguyen N."/>
            <person name="Nguyen T."/>
            <person name="Nicol R."/>
            <person name="Nielsen C."/>
            <person name="Nizzari M."/>
            <person name="Norbu C."/>
            <person name="Norbu N."/>
            <person name="O'donnell P."/>
            <person name="Okoawo O."/>
            <person name="O'leary S."/>
            <person name="Omotosho B."/>
            <person name="O'neill K."/>
            <person name="Osman S."/>
            <person name="Parker S."/>
            <person name="Perrin D."/>
            <person name="Phunkhang P."/>
            <person name="Piqani B."/>
            <person name="Purcell S."/>
            <person name="Rachupka T."/>
            <person name="Ramasamy U."/>
            <person name="Rameau R."/>
            <person name="Ray V."/>
            <person name="Raymond C."/>
            <person name="Retta R."/>
            <person name="Richardson S."/>
            <person name="Rise C."/>
            <person name="Rodriguez J."/>
            <person name="Rogers J."/>
            <person name="Rogov P."/>
            <person name="Rutman M."/>
            <person name="Schupbach R."/>
            <person name="Seaman C."/>
            <person name="Settipalli S."/>
            <person name="Sharpe T."/>
            <person name="Sheridan J."/>
            <person name="Sherpa N."/>
            <person name="Shi J."/>
            <person name="Smirnov S."/>
            <person name="Smith C."/>
            <person name="Sougnez C."/>
            <person name="Spencer B."/>
            <person name="Stalker J."/>
            <person name="Stange-thomann N."/>
            <person name="Stavropoulos S."/>
            <person name="Stetson K."/>
            <person name="Stone C."/>
            <person name="Stone S."/>
            <person name="Stubbs M."/>
            <person name="Talamas J."/>
            <person name="Tchuinga P."/>
            <person name="Tenzing P."/>
            <person name="Tesfaye S."/>
            <person name="Theodore J."/>
            <person name="Thoulutsang Y."/>
            <person name="Topham K."/>
            <person name="Towey S."/>
            <person name="Tsamla T."/>
            <person name="Tsomo N."/>
            <person name="Vallee D."/>
            <person name="Vassiliev H."/>
            <person name="Venkataraman V."/>
            <person name="Vinson J."/>
            <person name="Vo A."/>
            <person name="Wade C."/>
            <person name="Wang S."/>
            <person name="Wangchuk T."/>
            <person name="Wangdi T."/>
            <person name="Whittaker C."/>
            <person name="Wilkinson J."/>
            <person name="Wu Y."/>
            <person name="Wyman D."/>
            <person name="Yadav S."/>
            <person name="Yang S."/>
            <person name="Yang X."/>
            <person name="Yeager S."/>
            <person name="Yee E."/>
            <person name="Young G."/>
            <person name="Zainoun J."/>
            <person name="Zembeck L."/>
            <person name="Zimmer A."/>
            <person name="Zody M."/>
            <person name="Lander E."/>
        </authorList>
    </citation>
    <scope>NUCLEOTIDE SEQUENCE [LARGE SCALE GENOMIC DNA]</scope>
</reference>
<evidence type="ECO:0000313" key="5">
    <source>
        <dbReference type="Ensembl" id="ENSCSAVP00000019053.1"/>
    </source>
</evidence>
<evidence type="ECO:0000256" key="3">
    <source>
        <dbReference type="SAM" id="MobiDB-lite"/>
    </source>
</evidence>
<feature type="region of interest" description="Disordered" evidence="3">
    <location>
        <begin position="1"/>
        <end position="30"/>
    </location>
</feature>
<dbReference type="InterPro" id="IPR009072">
    <property type="entry name" value="Histone-fold"/>
</dbReference>
<dbReference type="PANTHER" id="PTHR10252:SF79">
    <property type="entry name" value="DNA POLYMERASE EPSILON SUBUNIT 4"/>
    <property type="match status" value="1"/>
</dbReference>
<dbReference type="eggNOG" id="KOG1658">
    <property type="taxonomic scope" value="Eukaryota"/>
</dbReference>
<dbReference type="FunCoup" id="H2ZN87">
    <property type="interactions" value="5"/>
</dbReference>
<feature type="compositionally biased region" description="Polar residues" evidence="3">
    <location>
        <begin position="1"/>
        <end position="11"/>
    </location>
</feature>
<dbReference type="GO" id="GO:0008622">
    <property type="term" value="C:epsilon DNA polymerase complex"/>
    <property type="evidence" value="ECO:0007669"/>
    <property type="project" value="TreeGrafter"/>
</dbReference>
<evidence type="ECO:0000256" key="1">
    <source>
        <dbReference type="ARBA" id="ARBA00004123"/>
    </source>
</evidence>
<keyword evidence="6" id="KW-1185">Reference proteome</keyword>
<dbReference type="Ensembl" id="ENSCSAVT00000019260.1">
    <property type="protein sequence ID" value="ENSCSAVP00000019053.1"/>
    <property type="gene ID" value="ENSCSAVG00000011181.1"/>
</dbReference>
<dbReference type="CDD" id="cd22929">
    <property type="entry name" value="HFD_POLE4-like"/>
    <property type="match status" value="1"/>
</dbReference>
<dbReference type="OMA" id="CYAFLEG"/>
<reference evidence="5" key="3">
    <citation type="submission" date="2025-09" db="UniProtKB">
        <authorList>
            <consortium name="Ensembl"/>
        </authorList>
    </citation>
    <scope>IDENTIFICATION</scope>
</reference>